<evidence type="ECO:0000313" key="2">
    <source>
        <dbReference type="EMBL" id="MFI2161588.1"/>
    </source>
</evidence>
<name>A0ABW7VJR2_STROI</name>
<proteinExistence type="predicted"/>
<evidence type="ECO:0000256" key="1">
    <source>
        <dbReference type="SAM" id="MobiDB-lite"/>
    </source>
</evidence>
<dbReference type="EMBL" id="JBIRWM010000027">
    <property type="protein sequence ID" value="MFI2161588.1"/>
    <property type="molecule type" value="Genomic_DNA"/>
</dbReference>
<feature type="compositionally biased region" description="Basic and acidic residues" evidence="1">
    <location>
        <begin position="82"/>
        <end position="100"/>
    </location>
</feature>
<feature type="compositionally biased region" description="Basic and acidic residues" evidence="1">
    <location>
        <begin position="110"/>
        <end position="125"/>
    </location>
</feature>
<dbReference type="RefSeq" id="WP_244218625.1">
    <property type="nucleotide sequence ID" value="NZ_JBIRUT010000042.1"/>
</dbReference>
<reference evidence="2 3" key="1">
    <citation type="submission" date="2024-10" db="EMBL/GenBank/DDBJ databases">
        <title>The Natural Products Discovery Center: Release of the First 8490 Sequenced Strains for Exploring Actinobacteria Biosynthetic Diversity.</title>
        <authorList>
            <person name="Kalkreuter E."/>
            <person name="Kautsar S.A."/>
            <person name="Yang D."/>
            <person name="Bader C.D."/>
            <person name="Teijaro C.N."/>
            <person name="Fluegel L."/>
            <person name="Davis C.M."/>
            <person name="Simpson J.R."/>
            <person name="Lauterbach L."/>
            <person name="Steele A.D."/>
            <person name="Gui C."/>
            <person name="Meng S."/>
            <person name="Li G."/>
            <person name="Viehrig K."/>
            <person name="Ye F."/>
            <person name="Su P."/>
            <person name="Kiefer A.F."/>
            <person name="Nichols A."/>
            <person name="Cepeda A.J."/>
            <person name="Yan W."/>
            <person name="Fan B."/>
            <person name="Jiang Y."/>
            <person name="Adhikari A."/>
            <person name="Zheng C.-J."/>
            <person name="Schuster L."/>
            <person name="Cowan T.M."/>
            <person name="Smanski M.J."/>
            <person name="Chevrette M.G."/>
            <person name="De Carvalho L.P.S."/>
            <person name="Shen B."/>
        </authorList>
    </citation>
    <scope>NUCLEOTIDE SEQUENCE [LARGE SCALE GENOMIC DNA]</scope>
    <source>
        <strain evidence="2 3">NPDC020295</strain>
    </source>
</reference>
<sequence length="158" mass="16036">MVAGDGQPADGAGAHDRGVGVLEDCAADRHVAVRGVGGVADGVGRCDEDCGSGGTQEGVVPDGEVGDRPRLVPLLGVGGDVDAGHGHAVEEVAFDDDRPPGGHQDPAGGHVDEVVADDVDRRRGGDVLGDPVLRCDGGGQRAVRVPSREPRRPYRGDV</sequence>
<comment type="caution">
    <text evidence="2">The sequence shown here is derived from an EMBL/GenBank/DDBJ whole genome shotgun (WGS) entry which is preliminary data.</text>
</comment>
<feature type="compositionally biased region" description="Basic and acidic residues" evidence="1">
    <location>
        <begin position="146"/>
        <end position="158"/>
    </location>
</feature>
<accession>A0ABW7VJR2</accession>
<gene>
    <name evidence="2" type="ORF">ACH49L_38990</name>
</gene>
<keyword evidence="3" id="KW-1185">Reference proteome</keyword>
<organism evidence="2 3">
    <name type="scientific">Streptomyces olivaceoviridis</name>
    <name type="common">Streptomyces corchorusii</name>
    <dbReference type="NCBI Taxonomy" id="1921"/>
    <lineage>
        <taxon>Bacteria</taxon>
        <taxon>Bacillati</taxon>
        <taxon>Actinomycetota</taxon>
        <taxon>Actinomycetes</taxon>
        <taxon>Kitasatosporales</taxon>
        <taxon>Streptomycetaceae</taxon>
        <taxon>Streptomyces</taxon>
    </lineage>
</organism>
<feature type="region of interest" description="Disordered" evidence="1">
    <location>
        <begin position="50"/>
        <end position="158"/>
    </location>
</feature>
<dbReference type="Proteomes" id="UP001611397">
    <property type="component" value="Unassembled WGS sequence"/>
</dbReference>
<protein>
    <submittedName>
        <fullName evidence="2">Uncharacterized protein</fullName>
    </submittedName>
</protein>
<evidence type="ECO:0000313" key="3">
    <source>
        <dbReference type="Proteomes" id="UP001611397"/>
    </source>
</evidence>